<name>A0AAE1V8S7_9SOLA</name>
<evidence type="ECO:0000256" key="4">
    <source>
        <dbReference type="ARBA" id="ARBA00023054"/>
    </source>
</evidence>
<comment type="caution">
    <text evidence="7">The sequence shown here is derived from an EMBL/GenBank/DDBJ whole genome shotgun (WGS) entry which is preliminary data.</text>
</comment>
<gene>
    <name evidence="7" type="ORF">RND71_030968</name>
</gene>
<reference evidence="7" key="1">
    <citation type="submission" date="2023-12" db="EMBL/GenBank/DDBJ databases">
        <title>Genome assembly of Anisodus tanguticus.</title>
        <authorList>
            <person name="Wang Y.-J."/>
        </authorList>
    </citation>
    <scope>NUCLEOTIDE SEQUENCE</scope>
    <source>
        <strain evidence="7">KB-2021</strain>
        <tissue evidence="7">Leaf</tissue>
    </source>
</reference>
<evidence type="ECO:0000256" key="2">
    <source>
        <dbReference type="ARBA" id="ARBA00022737"/>
    </source>
</evidence>
<comment type="similarity">
    <text evidence="6">Belongs to the MS5 protein family.</text>
</comment>
<dbReference type="Pfam" id="PF13181">
    <property type="entry name" value="TPR_8"/>
    <property type="match status" value="1"/>
</dbReference>
<evidence type="ECO:0000256" key="6">
    <source>
        <dbReference type="ARBA" id="ARBA00025750"/>
    </source>
</evidence>
<dbReference type="PANTHER" id="PTHR36326:SF22">
    <property type="entry name" value="PROTEIN SULFUR DEFICIENCY-INDUCED 1-LIKE"/>
    <property type="match status" value="1"/>
</dbReference>
<dbReference type="InterPro" id="IPR011990">
    <property type="entry name" value="TPR-like_helical_dom_sf"/>
</dbReference>
<keyword evidence="5" id="KW-0539">Nucleus</keyword>
<evidence type="ECO:0000256" key="3">
    <source>
        <dbReference type="ARBA" id="ARBA00022803"/>
    </source>
</evidence>
<evidence type="ECO:0000256" key="1">
    <source>
        <dbReference type="ARBA" id="ARBA00004123"/>
    </source>
</evidence>
<dbReference type="Gene3D" id="1.25.40.10">
    <property type="entry name" value="Tetratricopeptide repeat domain"/>
    <property type="match status" value="1"/>
</dbReference>
<keyword evidence="3" id="KW-0802">TPR repeat</keyword>
<keyword evidence="4" id="KW-0175">Coiled coil</keyword>
<comment type="subcellular location">
    <subcellularLocation>
        <location evidence="1">Nucleus</location>
    </subcellularLocation>
</comment>
<dbReference type="InterPro" id="IPR044961">
    <property type="entry name" value="MS5/SDI1"/>
</dbReference>
<dbReference type="AlphaFoldDB" id="A0AAE1V8S7"/>
<proteinExistence type="inferred from homology"/>
<sequence>MEVIGSIKKKNSPVQEKEKGLFHVFHKVPSGDGPYVRAKHAQLVMKDPEGSIIWFWKSINGGDRVDSALKDMAVVMKQLDRSEEAIQAIKSFRWLCSKQAQESLDNLLLDLFKKCGKVDEQIVLLKQKLRQIYEGKLFNGRPIKIARSHGKKIQVTISQETARVLGNLGWAYMQKGNFMAAEVVLKKAQMIYADSNKACNLAHCLIKQARYDEARYILEDVWRGKYLGSDDTKTKNRVEELLLELVSKQPPPLQNIPGLDVDDGFVNGLEQLISEWARPKSRRLPIFEEISTFRDQLAC</sequence>
<dbReference type="InterPro" id="IPR019734">
    <property type="entry name" value="TPR_rpt"/>
</dbReference>
<dbReference type="PANTHER" id="PTHR36326">
    <property type="entry name" value="PROTEIN POLLENLESS 3-LIKE 2"/>
    <property type="match status" value="1"/>
</dbReference>
<keyword evidence="2" id="KW-0677">Repeat</keyword>
<protein>
    <submittedName>
        <fullName evidence="7">Uncharacterized protein</fullName>
    </submittedName>
</protein>
<evidence type="ECO:0000256" key="5">
    <source>
        <dbReference type="ARBA" id="ARBA00023242"/>
    </source>
</evidence>
<keyword evidence="8" id="KW-1185">Reference proteome</keyword>
<evidence type="ECO:0000313" key="7">
    <source>
        <dbReference type="EMBL" id="KAK4351655.1"/>
    </source>
</evidence>
<dbReference type="Proteomes" id="UP001291623">
    <property type="component" value="Unassembled WGS sequence"/>
</dbReference>
<dbReference type="EMBL" id="JAVYJV010000016">
    <property type="protein sequence ID" value="KAK4351655.1"/>
    <property type="molecule type" value="Genomic_DNA"/>
</dbReference>
<dbReference type="GO" id="GO:0005634">
    <property type="term" value="C:nucleus"/>
    <property type="evidence" value="ECO:0007669"/>
    <property type="project" value="UniProtKB-SubCell"/>
</dbReference>
<accession>A0AAE1V8S7</accession>
<organism evidence="7 8">
    <name type="scientific">Anisodus tanguticus</name>
    <dbReference type="NCBI Taxonomy" id="243964"/>
    <lineage>
        <taxon>Eukaryota</taxon>
        <taxon>Viridiplantae</taxon>
        <taxon>Streptophyta</taxon>
        <taxon>Embryophyta</taxon>
        <taxon>Tracheophyta</taxon>
        <taxon>Spermatophyta</taxon>
        <taxon>Magnoliopsida</taxon>
        <taxon>eudicotyledons</taxon>
        <taxon>Gunneridae</taxon>
        <taxon>Pentapetalae</taxon>
        <taxon>asterids</taxon>
        <taxon>lamiids</taxon>
        <taxon>Solanales</taxon>
        <taxon>Solanaceae</taxon>
        <taxon>Solanoideae</taxon>
        <taxon>Hyoscyameae</taxon>
        <taxon>Anisodus</taxon>
    </lineage>
</organism>
<evidence type="ECO:0000313" key="8">
    <source>
        <dbReference type="Proteomes" id="UP001291623"/>
    </source>
</evidence>
<dbReference type="SUPFAM" id="SSF48452">
    <property type="entry name" value="TPR-like"/>
    <property type="match status" value="1"/>
</dbReference>